<name>A0A423LN68_PSEFL</name>
<sequence length="89" mass="9945">MASVLITYDLITPGKKYTELHDAIKALGSWWHCVDSTWIVKSDFSLVQIRDELKKHVDSNDKLVVLGLSGAGAWVGLDKNCSDWLTNNL</sequence>
<dbReference type="Proteomes" id="UP000285757">
    <property type="component" value="Unassembled WGS sequence"/>
</dbReference>
<evidence type="ECO:0000313" key="1">
    <source>
        <dbReference type="EMBL" id="RON69713.1"/>
    </source>
</evidence>
<comment type="caution">
    <text evidence="1">The sequence shown here is derived from an EMBL/GenBank/DDBJ whole genome shotgun (WGS) entry which is preliminary data.</text>
</comment>
<dbReference type="RefSeq" id="WP_123532009.1">
    <property type="nucleotide sequence ID" value="NZ_MOBU01000006.1"/>
</dbReference>
<accession>A0A423LN68</accession>
<proteinExistence type="predicted"/>
<organism evidence="1 2">
    <name type="scientific">Pseudomonas fluorescens</name>
    <dbReference type="NCBI Taxonomy" id="294"/>
    <lineage>
        <taxon>Bacteria</taxon>
        <taxon>Pseudomonadati</taxon>
        <taxon>Pseudomonadota</taxon>
        <taxon>Gammaproteobacteria</taxon>
        <taxon>Pseudomonadales</taxon>
        <taxon>Pseudomonadaceae</taxon>
        <taxon>Pseudomonas</taxon>
    </lineage>
</organism>
<protein>
    <submittedName>
        <fullName evidence="1">SinR family protein</fullName>
    </submittedName>
</protein>
<dbReference type="AlphaFoldDB" id="A0A423LN68"/>
<reference evidence="1 2" key="1">
    <citation type="submission" date="2016-10" db="EMBL/GenBank/DDBJ databases">
        <title>Comparative genome analysis of multiple Pseudomonas spp. focuses on biocontrol and plant growth promoting traits.</title>
        <authorList>
            <person name="Tao X.-Y."/>
            <person name="Taylor C.G."/>
        </authorList>
    </citation>
    <scope>NUCLEOTIDE SEQUENCE [LARGE SCALE GENOMIC DNA]</scope>
    <source>
        <strain evidence="1 2">24D3</strain>
    </source>
</reference>
<evidence type="ECO:0000313" key="2">
    <source>
        <dbReference type="Proteomes" id="UP000285757"/>
    </source>
</evidence>
<gene>
    <name evidence="1" type="ORF">BK671_09900</name>
</gene>
<dbReference type="EMBL" id="MOBU01000006">
    <property type="protein sequence ID" value="RON69713.1"/>
    <property type="molecule type" value="Genomic_DNA"/>
</dbReference>